<accession>A0A165NY49</accession>
<dbReference type="EMBL" id="KV429075">
    <property type="protein sequence ID" value="KZT67520.1"/>
    <property type="molecule type" value="Genomic_DNA"/>
</dbReference>
<name>A0A165NY49_9APHY</name>
<dbReference type="AlphaFoldDB" id="A0A165NY49"/>
<reference evidence="1 2" key="1">
    <citation type="journal article" date="2016" name="Mol. Biol. Evol.">
        <title>Comparative Genomics of Early-Diverging Mushroom-Forming Fungi Provides Insights into the Origins of Lignocellulose Decay Capabilities.</title>
        <authorList>
            <person name="Nagy L.G."/>
            <person name="Riley R."/>
            <person name="Tritt A."/>
            <person name="Adam C."/>
            <person name="Daum C."/>
            <person name="Floudas D."/>
            <person name="Sun H."/>
            <person name="Yadav J.S."/>
            <person name="Pangilinan J."/>
            <person name="Larsson K.H."/>
            <person name="Matsuura K."/>
            <person name="Barry K."/>
            <person name="Labutti K."/>
            <person name="Kuo R."/>
            <person name="Ohm R.A."/>
            <person name="Bhattacharya S.S."/>
            <person name="Shirouzu T."/>
            <person name="Yoshinaga Y."/>
            <person name="Martin F.M."/>
            <person name="Grigoriev I.V."/>
            <person name="Hibbett D.S."/>
        </authorList>
    </citation>
    <scope>NUCLEOTIDE SEQUENCE [LARGE SCALE GENOMIC DNA]</scope>
    <source>
        <strain evidence="1 2">L-15889</strain>
    </source>
</reference>
<evidence type="ECO:0000313" key="1">
    <source>
        <dbReference type="EMBL" id="KZT67520.1"/>
    </source>
</evidence>
<dbReference type="Proteomes" id="UP000076727">
    <property type="component" value="Unassembled WGS sequence"/>
</dbReference>
<organism evidence="1 2">
    <name type="scientific">Daedalea quercina L-15889</name>
    <dbReference type="NCBI Taxonomy" id="1314783"/>
    <lineage>
        <taxon>Eukaryota</taxon>
        <taxon>Fungi</taxon>
        <taxon>Dikarya</taxon>
        <taxon>Basidiomycota</taxon>
        <taxon>Agaricomycotina</taxon>
        <taxon>Agaricomycetes</taxon>
        <taxon>Polyporales</taxon>
        <taxon>Fomitopsis</taxon>
    </lineage>
</organism>
<sequence>MCSSAGLTRTWATPSTLGWQSMRRRCRSSAGATVLCCVSAWYTTPGSKTRSRTTHKILRWLGITLVRVPWQWTNVTAHSVCCDSVPWGRKTTASFARCPWKCPGKLRTVTVLPIGKPV</sequence>
<protein>
    <submittedName>
        <fullName evidence="1">Uncharacterized protein</fullName>
    </submittedName>
</protein>
<evidence type="ECO:0000313" key="2">
    <source>
        <dbReference type="Proteomes" id="UP000076727"/>
    </source>
</evidence>
<keyword evidence="2" id="KW-1185">Reference proteome</keyword>
<proteinExistence type="predicted"/>
<gene>
    <name evidence="1" type="ORF">DAEQUDRAFT_387737</name>
</gene>